<evidence type="ECO:0000313" key="12">
    <source>
        <dbReference type="Proteomes" id="UP000291116"/>
    </source>
</evidence>
<dbReference type="CDD" id="cd18177">
    <property type="entry name" value="ATP-synt_Vo_c_ATP6F_rpt1"/>
    <property type="match status" value="1"/>
</dbReference>
<feature type="transmembrane region" description="Helical" evidence="9">
    <location>
        <begin position="27"/>
        <end position="48"/>
    </location>
</feature>
<dbReference type="SUPFAM" id="SSF81333">
    <property type="entry name" value="F1F0 ATP synthase subunit C"/>
    <property type="match status" value="2"/>
</dbReference>
<gene>
    <name evidence="11" type="ORF">PSNMU_V1.4_AUG-EV-PASAV3_0093770</name>
</gene>
<evidence type="ECO:0000256" key="3">
    <source>
        <dbReference type="ARBA" id="ARBA00022448"/>
    </source>
</evidence>
<dbReference type="FunFam" id="1.20.120.610:FF:000002">
    <property type="entry name" value="V-type proton ATPase proteolipid subunit"/>
    <property type="match status" value="1"/>
</dbReference>
<feature type="transmembrane region" description="Helical" evidence="9">
    <location>
        <begin position="111"/>
        <end position="133"/>
    </location>
</feature>
<evidence type="ECO:0000256" key="7">
    <source>
        <dbReference type="ARBA" id="ARBA00023065"/>
    </source>
</evidence>
<dbReference type="GO" id="GO:0033179">
    <property type="term" value="C:proton-transporting V-type ATPase, V0 domain"/>
    <property type="evidence" value="ECO:0007669"/>
    <property type="project" value="InterPro"/>
</dbReference>
<dbReference type="Pfam" id="PF00137">
    <property type="entry name" value="ATP-synt_C"/>
    <property type="match status" value="2"/>
</dbReference>
<keyword evidence="4 9" id="KW-0812">Transmembrane</keyword>
<dbReference type="AlphaFoldDB" id="A0A448ZJZ2"/>
<evidence type="ECO:0000256" key="5">
    <source>
        <dbReference type="ARBA" id="ARBA00022781"/>
    </source>
</evidence>
<dbReference type="InterPro" id="IPR002379">
    <property type="entry name" value="ATPase_proteolipid_c-like_dom"/>
</dbReference>
<sequence length="193" mass="20124">MSSVTCSSEFCNSGWGEVLTHMSPYGFANFGVAFGLGLSIIGAAWGIWLTGSSLVGASVKAPRIISKNLVSVIFCEATAIYGLIMAIILGNKIKEPETVSYYLEEGWDYNGYYYAGYGMFSAGLSVGLTNVASGVSVGLAGSSCAIADAQDASLFVKILIVEIFASALGIFGIIVGIIQSNACTFPTYALGQE</sequence>
<keyword evidence="8 9" id="KW-0472">Membrane</keyword>
<organism evidence="11 12">
    <name type="scientific">Pseudo-nitzschia multistriata</name>
    <dbReference type="NCBI Taxonomy" id="183589"/>
    <lineage>
        <taxon>Eukaryota</taxon>
        <taxon>Sar</taxon>
        <taxon>Stramenopiles</taxon>
        <taxon>Ochrophyta</taxon>
        <taxon>Bacillariophyta</taxon>
        <taxon>Bacillariophyceae</taxon>
        <taxon>Bacillariophycidae</taxon>
        <taxon>Bacillariales</taxon>
        <taxon>Bacillariaceae</taxon>
        <taxon>Pseudo-nitzschia</taxon>
    </lineage>
</organism>
<evidence type="ECO:0000259" key="10">
    <source>
        <dbReference type="Pfam" id="PF00137"/>
    </source>
</evidence>
<keyword evidence="12" id="KW-1185">Reference proteome</keyword>
<comment type="subcellular location">
    <subcellularLocation>
        <location evidence="1">Membrane</location>
        <topology evidence="1">Multi-pass membrane protein</topology>
    </subcellularLocation>
</comment>
<proteinExistence type="inferred from homology"/>
<reference evidence="11 12" key="1">
    <citation type="submission" date="2019-01" db="EMBL/GenBank/DDBJ databases">
        <authorList>
            <person name="Ferrante I. M."/>
        </authorList>
    </citation>
    <scope>NUCLEOTIDE SEQUENCE [LARGE SCALE GENOMIC DNA]</scope>
    <source>
        <strain evidence="11 12">B856</strain>
    </source>
</reference>
<evidence type="ECO:0000313" key="11">
    <source>
        <dbReference type="EMBL" id="VEU42349.1"/>
    </source>
</evidence>
<accession>A0A448ZJZ2</accession>
<evidence type="ECO:0000256" key="6">
    <source>
        <dbReference type="ARBA" id="ARBA00022989"/>
    </source>
</evidence>
<evidence type="ECO:0000256" key="4">
    <source>
        <dbReference type="ARBA" id="ARBA00022692"/>
    </source>
</evidence>
<dbReference type="InterPro" id="IPR035921">
    <property type="entry name" value="F/V-ATP_Csub_sf"/>
</dbReference>
<dbReference type="Proteomes" id="UP000291116">
    <property type="component" value="Unassembled WGS sequence"/>
</dbReference>
<dbReference type="EMBL" id="CAACVS010000439">
    <property type="protein sequence ID" value="VEU42349.1"/>
    <property type="molecule type" value="Genomic_DNA"/>
</dbReference>
<dbReference type="InterPro" id="IPR000245">
    <property type="entry name" value="ATPase_proteolipid_csu"/>
</dbReference>
<evidence type="ECO:0000256" key="2">
    <source>
        <dbReference type="ARBA" id="ARBA00007296"/>
    </source>
</evidence>
<keyword evidence="3 9" id="KW-0813">Transport</keyword>
<keyword evidence="6 9" id="KW-1133">Transmembrane helix</keyword>
<keyword evidence="7 9" id="KW-0406">Ion transport</keyword>
<evidence type="ECO:0000256" key="1">
    <source>
        <dbReference type="ARBA" id="ARBA00004141"/>
    </source>
</evidence>
<keyword evidence="5" id="KW-0375">Hydrogen ion transport</keyword>
<evidence type="ECO:0000256" key="8">
    <source>
        <dbReference type="ARBA" id="ARBA00023136"/>
    </source>
</evidence>
<name>A0A448ZJZ2_9STRA</name>
<feature type="domain" description="V-ATPase proteolipid subunit C-like" evidence="10">
    <location>
        <begin position="120"/>
        <end position="178"/>
    </location>
</feature>
<evidence type="ECO:0000256" key="9">
    <source>
        <dbReference type="RuleBase" id="RU363060"/>
    </source>
</evidence>
<comment type="similarity">
    <text evidence="2 9">Belongs to the V-ATPase proteolipid subunit family.</text>
</comment>
<dbReference type="Gene3D" id="1.20.120.610">
    <property type="entry name" value="lithium bound rotor ring of v- atpase"/>
    <property type="match status" value="1"/>
</dbReference>
<dbReference type="OrthoDB" id="10264021at2759"/>
<dbReference type="PRINTS" id="PR00122">
    <property type="entry name" value="VACATPASE"/>
</dbReference>
<feature type="transmembrane region" description="Helical" evidence="9">
    <location>
        <begin position="69"/>
        <end position="91"/>
    </location>
</feature>
<dbReference type="PANTHER" id="PTHR10263">
    <property type="entry name" value="V-TYPE PROTON ATPASE PROTEOLIPID SUBUNIT"/>
    <property type="match status" value="1"/>
</dbReference>
<dbReference type="GO" id="GO:0046961">
    <property type="term" value="F:proton-transporting ATPase activity, rotational mechanism"/>
    <property type="evidence" value="ECO:0007669"/>
    <property type="project" value="InterPro"/>
</dbReference>
<dbReference type="CDD" id="cd18178">
    <property type="entry name" value="ATP-synt_Vo_c_ATP6F_rpt2"/>
    <property type="match status" value="1"/>
</dbReference>
<feature type="transmembrane region" description="Helical" evidence="9">
    <location>
        <begin position="154"/>
        <end position="178"/>
    </location>
</feature>
<protein>
    <recommendedName>
        <fullName evidence="10">V-ATPase proteolipid subunit C-like domain-containing protein</fullName>
    </recommendedName>
</protein>
<feature type="domain" description="V-ATPase proteolipid subunit C-like" evidence="10">
    <location>
        <begin position="30"/>
        <end position="89"/>
    </location>
</feature>